<dbReference type="NCBIfam" id="TIGR00254">
    <property type="entry name" value="GGDEF"/>
    <property type="match status" value="1"/>
</dbReference>
<comment type="subcellular location">
    <subcellularLocation>
        <location evidence="1">Cell membrane</location>
        <topology evidence="1">Multi-pass membrane protein</topology>
    </subcellularLocation>
</comment>
<dbReference type="GO" id="GO:0005886">
    <property type="term" value="C:plasma membrane"/>
    <property type="evidence" value="ECO:0007669"/>
    <property type="project" value="UniProtKB-SubCell"/>
</dbReference>
<feature type="domain" description="GGDEF" evidence="14">
    <location>
        <begin position="503"/>
        <end position="635"/>
    </location>
</feature>
<dbReference type="eggNOG" id="COG3706">
    <property type="taxonomic scope" value="Bacteria"/>
</dbReference>
<sequence length="772" mass="89274">MGKHPLLRTNILVCSIIFIGFFLTAVLSYRSNIGVFEKDIEQVSTLATEGIYAQIESIFSRPVSVSLTMANDHLLKTFLSSEKRSLNNPEYVAKMRQYLDAYRRKYRYDSVFLVSANTKRYYHFSGLNRTLEKNNPENTWYYSFIQDNDEYSLNIDNDEATDDSITVFVNCKIRNAHGSVMGVVGVGFKVDSLQKLLHAYDEQFNVEASLINDRGIVEVSSVTNGHENADFFTGNPLSGFRERILGSSDDPETFWYSLDGRDGYVITQYIPTLKWHLVVENDVSEIRNTFRRQLVMNLFIIVCVIVLVLFTITRLIKKYHAQIVELTVSQETEYQQLLHKATEKLYENIDEMDITRNRAGSETTRRYFEKLGMDGNVSYDEALKTIARRQIKEEFIPGYLEMFKSENILEKYRNGINNLSYDFLYSEDGKNYHWMRINAQIFFWKSDQSVRMVVYRKNIDAEKRREQGLLEETQKDPMTSLFNKRATEQLITECLENPLSMNSKHAFLILDIDHFKNINDNYGHAIGDEVITEFASELKSQFRNDDIVGRIGGDEFVVLLRDYDRLETIREKLDRLCTKFARKNYGKKSFHISTSIGAALYPEQGASYPELYEKADQALYYSKTHGRGGFTIFGKEASVVDASRVDPRDLETLLHNATDGIAKFACTDDFHLLYYNRKWAELTGIPDSLLSSRSFRGLSLVHPEDREKTRAVISVAMESKTPFTLYFRLKHHDGHAIPVRFNGWFVSELYENRNPVFYGIYTDLSHVAATSL</sequence>
<dbReference type="CDD" id="cd01949">
    <property type="entry name" value="GGDEF"/>
    <property type="match status" value="1"/>
</dbReference>
<feature type="transmembrane region" description="Helical" evidence="12">
    <location>
        <begin position="294"/>
        <end position="316"/>
    </location>
</feature>
<evidence type="ECO:0000256" key="9">
    <source>
        <dbReference type="ARBA" id="ARBA00022989"/>
    </source>
</evidence>
<evidence type="ECO:0000256" key="5">
    <source>
        <dbReference type="ARBA" id="ARBA00022692"/>
    </source>
</evidence>
<accession>C3X4W8</accession>
<evidence type="ECO:0000256" key="10">
    <source>
        <dbReference type="ARBA" id="ARBA00023012"/>
    </source>
</evidence>
<dbReference type="AlphaFoldDB" id="C3X4W8"/>
<dbReference type="CDD" id="cd00130">
    <property type="entry name" value="PAS"/>
    <property type="match status" value="1"/>
</dbReference>
<dbReference type="PROSITE" id="PS50112">
    <property type="entry name" value="PAS"/>
    <property type="match status" value="1"/>
</dbReference>
<dbReference type="GO" id="GO:0005524">
    <property type="term" value="F:ATP binding"/>
    <property type="evidence" value="ECO:0007669"/>
    <property type="project" value="UniProtKB-KW"/>
</dbReference>
<dbReference type="Gene3D" id="3.30.450.20">
    <property type="entry name" value="PAS domain"/>
    <property type="match status" value="2"/>
</dbReference>
<feature type="domain" description="PAS" evidence="13">
    <location>
        <begin position="646"/>
        <end position="720"/>
    </location>
</feature>
<dbReference type="InterPro" id="IPR029787">
    <property type="entry name" value="Nucleotide_cyclase"/>
</dbReference>
<evidence type="ECO:0000256" key="3">
    <source>
        <dbReference type="ARBA" id="ARBA00022553"/>
    </source>
</evidence>
<comment type="caution">
    <text evidence="15">The sequence shown here is derived from an EMBL/GenBank/DDBJ whole genome shotgun (WGS) entry which is preliminary data.</text>
</comment>
<keyword evidence="2" id="KW-1003">Cell membrane</keyword>
<evidence type="ECO:0000256" key="7">
    <source>
        <dbReference type="ARBA" id="ARBA00022777"/>
    </source>
</evidence>
<dbReference type="SUPFAM" id="SSF103190">
    <property type="entry name" value="Sensory domain-like"/>
    <property type="match status" value="1"/>
</dbReference>
<dbReference type="SMART" id="SM00267">
    <property type="entry name" value="GGDEF"/>
    <property type="match status" value="1"/>
</dbReference>
<keyword evidence="11 12" id="KW-0472">Membrane</keyword>
<dbReference type="Pfam" id="PF08447">
    <property type="entry name" value="PAS_3"/>
    <property type="match status" value="1"/>
</dbReference>
<evidence type="ECO:0000256" key="1">
    <source>
        <dbReference type="ARBA" id="ARBA00004651"/>
    </source>
</evidence>
<dbReference type="InterPro" id="IPR013655">
    <property type="entry name" value="PAS_fold_3"/>
</dbReference>
<evidence type="ECO:0000259" key="14">
    <source>
        <dbReference type="PROSITE" id="PS50887"/>
    </source>
</evidence>
<proteinExistence type="predicted"/>
<evidence type="ECO:0000313" key="16">
    <source>
        <dbReference type="Proteomes" id="UP000003973"/>
    </source>
</evidence>
<dbReference type="SUPFAM" id="SSF55073">
    <property type="entry name" value="Nucleotide cyclase"/>
    <property type="match status" value="1"/>
</dbReference>
<keyword evidence="4" id="KW-0808">Transferase</keyword>
<evidence type="ECO:0000259" key="13">
    <source>
        <dbReference type="PROSITE" id="PS50112"/>
    </source>
</evidence>
<feature type="transmembrane region" description="Helical" evidence="12">
    <location>
        <begin position="6"/>
        <end position="29"/>
    </location>
</feature>
<keyword evidence="8" id="KW-0067">ATP-binding</keyword>
<dbReference type="PANTHER" id="PTHR46663">
    <property type="entry name" value="DIGUANYLATE CYCLASE DGCT-RELATED"/>
    <property type="match status" value="1"/>
</dbReference>
<dbReference type="SUPFAM" id="SSF55785">
    <property type="entry name" value="PYP-like sensor domain (PAS domain)"/>
    <property type="match status" value="1"/>
</dbReference>
<dbReference type="EMBL" id="ACDP02000006">
    <property type="protein sequence ID" value="EEO28254.1"/>
    <property type="molecule type" value="Genomic_DNA"/>
</dbReference>
<evidence type="ECO:0000256" key="12">
    <source>
        <dbReference type="SAM" id="Phobius"/>
    </source>
</evidence>
<gene>
    <name evidence="15" type="ORF">OFAG_01407</name>
</gene>
<dbReference type="HOGENOM" id="CLU_029518_0_0_4"/>
<evidence type="ECO:0000256" key="4">
    <source>
        <dbReference type="ARBA" id="ARBA00022679"/>
    </source>
</evidence>
<name>C3X4W8_9BURK</name>
<keyword evidence="3" id="KW-0597">Phosphoprotein</keyword>
<dbReference type="NCBIfam" id="TIGR00229">
    <property type="entry name" value="sensory_box"/>
    <property type="match status" value="1"/>
</dbReference>
<dbReference type="Proteomes" id="UP000003973">
    <property type="component" value="Unassembled WGS sequence"/>
</dbReference>
<dbReference type="InterPro" id="IPR000160">
    <property type="entry name" value="GGDEF_dom"/>
</dbReference>
<dbReference type="Pfam" id="PF00990">
    <property type="entry name" value="GGDEF"/>
    <property type="match status" value="1"/>
</dbReference>
<keyword evidence="5 12" id="KW-0812">Transmembrane</keyword>
<dbReference type="InterPro" id="IPR052163">
    <property type="entry name" value="DGC-Regulatory_Protein"/>
</dbReference>
<dbReference type="InterPro" id="IPR035965">
    <property type="entry name" value="PAS-like_dom_sf"/>
</dbReference>
<evidence type="ECO:0000313" key="15">
    <source>
        <dbReference type="EMBL" id="EEO28254.1"/>
    </source>
</evidence>
<organism evidence="15 16">
    <name type="scientific">Oxalobacter paraformigenes</name>
    <dbReference type="NCBI Taxonomy" id="556268"/>
    <lineage>
        <taxon>Bacteria</taxon>
        <taxon>Pseudomonadati</taxon>
        <taxon>Pseudomonadota</taxon>
        <taxon>Betaproteobacteria</taxon>
        <taxon>Burkholderiales</taxon>
        <taxon>Oxalobacteraceae</taxon>
        <taxon>Oxalobacter</taxon>
    </lineage>
</organism>
<evidence type="ECO:0000256" key="6">
    <source>
        <dbReference type="ARBA" id="ARBA00022741"/>
    </source>
</evidence>
<evidence type="ECO:0000256" key="8">
    <source>
        <dbReference type="ARBA" id="ARBA00022840"/>
    </source>
</evidence>
<keyword evidence="10" id="KW-0902">Two-component regulatory system</keyword>
<dbReference type="InterPro" id="IPR000014">
    <property type="entry name" value="PAS"/>
</dbReference>
<dbReference type="InterPro" id="IPR043128">
    <property type="entry name" value="Rev_trsase/Diguanyl_cyclase"/>
</dbReference>
<protein>
    <submittedName>
        <fullName evidence="15">Diguanylate cyclase (GGDEF) domain-containing protein</fullName>
    </submittedName>
</protein>
<evidence type="ECO:0000256" key="2">
    <source>
        <dbReference type="ARBA" id="ARBA00022475"/>
    </source>
</evidence>
<keyword evidence="7" id="KW-0418">Kinase</keyword>
<dbReference type="eggNOG" id="COG2199">
    <property type="taxonomic scope" value="Bacteria"/>
</dbReference>
<keyword evidence="16" id="KW-1185">Reference proteome</keyword>
<evidence type="ECO:0000256" key="11">
    <source>
        <dbReference type="ARBA" id="ARBA00023136"/>
    </source>
</evidence>
<dbReference type="PANTHER" id="PTHR46663:SF2">
    <property type="entry name" value="GGDEF DOMAIN-CONTAINING PROTEIN"/>
    <property type="match status" value="1"/>
</dbReference>
<dbReference type="GO" id="GO:0016301">
    <property type="term" value="F:kinase activity"/>
    <property type="evidence" value="ECO:0007669"/>
    <property type="project" value="UniProtKB-KW"/>
</dbReference>
<dbReference type="InterPro" id="IPR033479">
    <property type="entry name" value="dCache_1"/>
</dbReference>
<keyword evidence="6" id="KW-0547">Nucleotide-binding</keyword>
<dbReference type="Gene3D" id="3.30.70.270">
    <property type="match status" value="1"/>
</dbReference>
<dbReference type="FunFam" id="3.30.70.270:FF:000001">
    <property type="entry name" value="Diguanylate cyclase domain protein"/>
    <property type="match status" value="1"/>
</dbReference>
<dbReference type="InterPro" id="IPR029151">
    <property type="entry name" value="Sensor-like_sf"/>
</dbReference>
<dbReference type="GO" id="GO:0000160">
    <property type="term" value="P:phosphorelay signal transduction system"/>
    <property type="evidence" value="ECO:0007669"/>
    <property type="project" value="UniProtKB-KW"/>
</dbReference>
<keyword evidence="9 12" id="KW-1133">Transmembrane helix</keyword>
<reference evidence="15" key="1">
    <citation type="submission" date="2011-10" db="EMBL/GenBank/DDBJ databases">
        <title>The Genome Sequence of Oxalobacter formigenes HOxBLS.</title>
        <authorList>
            <consortium name="The Broad Institute Genome Sequencing Platform"/>
            <person name="Earl A."/>
            <person name="Ward D."/>
            <person name="Feldgarden M."/>
            <person name="Gevers D."/>
            <person name="Allison M.J."/>
            <person name="Humphrey S."/>
            <person name="Young S.K."/>
            <person name="Zeng Q."/>
            <person name="Gargeya S."/>
            <person name="Fitzgerald M."/>
            <person name="Haas B."/>
            <person name="Abouelleil A."/>
            <person name="Alvarado L."/>
            <person name="Arachchi H.M."/>
            <person name="Berlin A."/>
            <person name="Brown A."/>
            <person name="Chapman S.B."/>
            <person name="Chen Z."/>
            <person name="Dunbar C."/>
            <person name="Freedman E."/>
            <person name="Gearin G."/>
            <person name="Goldberg J."/>
            <person name="Griggs A."/>
            <person name="Gujja S."/>
            <person name="Heiman D."/>
            <person name="Howarth C."/>
            <person name="Larson L."/>
            <person name="Lui A."/>
            <person name="MacDonald P.J.P."/>
            <person name="Montmayeur A."/>
            <person name="Murphy C."/>
            <person name="Neiman D."/>
            <person name="Pearson M."/>
            <person name="Priest M."/>
            <person name="Roberts A."/>
            <person name="Saif S."/>
            <person name="Shea T."/>
            <person name="Shenoy N."/>
            <person name="Sisk P."/>
            <person name="Stolte C."/>
            <person name="Sykes S."/>
            <person name="Wortman J."/>
            <person name="Nusbaum C."/>
            <person name="Birren B."/>
        </authorList>
    </citation>
    <scope>NUCLEOTIDE SEQUENCE [LARGE SCALE GENOMIC DNA]</scope>
    <source>
        <strain evidence="15">HOxBLS</strain>
    </source>
</reference>
<dbReference type="Pfam" id="PF02743">
    <property type="entry name" value="dCache_1"/>
    <property type="match status" value="1"/>
</dbReference>
<dbReference type="PROSITE" id="PS50887">
    <property type="entry name" value="GGDEF"/>
    <property type="match status" value="1"/>
</dbReference>